<dbReference type="EMBL" id="CP121472">
    <property type="protein sequence ID" value="WPL19226.1"/>
    <property type="molecule type" value="Genomic_DNA"/>
</dbReference>
<dbReference type="PANTHER" id="PTHR47894:SF4">
    <property type="entry name" value="HTH-TYPE TRANSCRIPTIONAL REGULATOR GADX"/>
    <property type="match status" value="1"/>
</dbReference>
<name>A0ABZ0SGP5_9GAMM</name>
<dbReference type="PANTHER" id="PTHR47894">
    <property type="entry name" value="HTH-TYPE TRANSCRIPTIONAL REGULATOR GADX"/>
    <property type="match status" value="1"/>
</dbReference>
<evidence type="ECO:0000313" key="4">
    <source>
        <dbReference type="Proteomes" id="UP001432180"/>
    </source>
</evidence>
<dbReference type="InterPro" id="IPR032687">
    <property type="entry name" value="AraC-type_N"/>
</dbReference>
<protein>
    <submittedName>
        <fullName evidence="3">Virulence-regulating protein VirS</fullName>
    </submittedName>
</protein>
<reference evidence="3 4" key="1">
    <citation type="journal article" date="2023" name="Microorganisms">
        <title>Thiorhodovibrio frisius and Trv. litoralis spp. nov., Two Novel Members from a Clade of Fastidious Purple Sulfur Bacteria That Exhibit Unique Red-Shifted Light-Harvesting Capabilities.</title>
        <authorList>
            <person name="Methner A."/>
            <person name="Kuzyk S.B."/>
            <person name="Petersen J."/>
            <person name="Bauer S."/>
            <person name="Brinkmann H."/>
            <person name="Sichau K."/>
            <person name="Wanner G."/>
            <person name="Wolf J."/>
            <person name="Neumann-Schaal M."/>
            <person name="Henke P."/>
            <person name="Tank M."/>
            <person name="Sproer C."/>
            <person name="Bunk B."/>
            <person name="Overmann J."/>
        </authorList>
    </citation>
    <scope>NUCLEOTIDE SEQUENCE [LARGE SCALE GENOMIC DNA]</scope>
    <source>
        <strain evidence="3 4">DSM 6702</strain>
    </source>
</reference>
<evidence type="ECO:0000259" key="2">
    <source>
        <dbReference type="Pfam" id="PF12625"/>
    </source>
</evidence>
<keyword evidence="4" id="KW-1185">Reference proteome</keyword>
<dbReference type="Proteomes" id="UP001432180">
    <property type="component" value="Chromosome"/>
</dbReference>
<dbReference type="Pfam" id="PF12625">
    <property type="entry name" value="Arabinose_bd"/>
    <property type="match status" value="1"/>
</dbReference>
<accession>A0ABZ0SGP5</accession>
<dbReference type="RefSeq" id="WP_328984975.1">
    <property type="nucleotide sequence ID" value="NZ_CP121472.1"/>
</dbReference>
<sequence length="224" mass="24214">MNTSDPALRRLPTAQTLVGDGAIRMAPLLGLPQLLAELGVDPDQTIREGGGDLAAFDDADKTIPFPALGRLLAHCARVTAYPHLGLELGQRLGLDVLGLIGAMARVAPDLGTALRLIILHLHLHDRGAVPLLWERGDQARLGYVIHWPDVPGIEQIYDGALAISYNLIRALAGPSWRASAVWLCRPSPEQPAPYQAHFRARLHFAASFVAVGQLTLPFTSRQRG</sequence>
<evidence type="ECO:0000313" key="3">
    <source>
        <dbReference type="EMBL" id="WPL19226.1"/>
    </source>
</evidence>
<evidence type="ECO:0000256" key="1">
    <source>
        <dbReference type="ARBA" id="ARBA00023125"/>
    </source>
</evidence>
<proteinExistence type="predicted"/>
<keyword evidence="1" id="KW-0238">DNA-binding</keyword>
<organism evidence="3 4">
    <name type="scientific">Thiorhodovibrio winogradskyi</name>
    <dbReference type="NCBI Taxonomy" id="77007"/>
    <lineage>
        <taxon>Bacteria</taxon>
        <taxon>Pseudomonadati</taxon>
        <taxon>Pseudomonadota</taxon>
        <taxon>Gammaproteobacteria</taxon>
        <taxon>Chromatiales</taxon>
        <taxon>Chromatiaceae</taxon>
        <taxon>Thiorhodovibrio</taxon>
    </lineage>
</organism>
<gene>
    <name evidence="3" type="primary">virS_2</name>
    <name evidence="3" type="ORF">Thiowin_04336</name>
</gene>
<feature type="domain" description="HTH-type transcriptional regulator AraC-type N-terminal" evidence="2">
    <location>
        <begin position="39"/>
        <end position="210"/>
    </location>
</feature>